<protein>
    <submittedName>
        <fullName evidence="2">Uncharacterized protein</fullName>
    </submittedName>
</protein>
<keyword evidence="1" id="KW-0812">Transmembrane</keyword>
<comment type="caution">
    <text evidence="2">The sequence shown here is derived from an EMBL/GenBank/DDBJ whole genome shotgun (WGS) entry which is preliminary data.</text>
</comment>
<feature type="transmembrane region" description="Helical" evidence="1">
    <location>
        <begin position="53"/>
        <end position="76"/>
    </location>
</feature>
<dbReference type="AlphaFoldDB" id="A0A7W6CVY8"/>
<feature type="transmembrane region" description="Helical" evidence="1">
    <location>
        <begin position="21"/>
        <end position="41"/>
    </location>
</feature>
<name>A0A7W6CVY8_9HYPH</name>
<sequence length="153" mass="16714">MERRAFRIGDRLVDGGEFLERGMLLACAAMAVVLPILGTSLSDTTDDIRLHDARLFGAATYLLLLAYTAGFFGVFTRSVREHMRFIDLGGLIMTAVAISRAVYMLGWVPLAGTVDNGGLASVPLAGFHLSYGSVPLFVLLFGGTWQLRRSWRT</sequence>
<proteinExistence type="predicted"/>
<evidence type="ECO:0000256" key="1">
    <source>
        <dbReference type="SAM" id="Phobius"/>
    </source>
</evidence>
<dbReference type="Proteomes" id="UP000582090">
    <property type="component" value="Unassembled WGS sequence"/>
</dbReference>
<keyword evidence="1" id="KW-0472">Membrane</keyword>
<reference evidence="2 3" key="1">
    <citation type="submission" date="2020-08" db="EMBL/GenBank/DDBJ databases">
        <title>Genomic Encyclopedia of Type Strains, Phase IV (KMG-IV): sequencing the most valuable type-strain genomes for metagenomic binning, comparative biology and taxonomic classification.</title>
        <authorList>
            <person name="Goeker M."/>
        </authorList>
    </citation>
    <scope>NUCLEOTIDE SEQUENCE [LARGE SCALE GENOMIC DNA]</scope>
    <source>
        <strain evidence="2 3">DSM 26575</strain>
    </source>
</reference>
<feature type="transmembrane region" description="Helical" evidence="1">
    <location>
        <begin position="128"/>
        <end position="147"/>
    </location>
</feature>
<keyword evidence="3" id="KW-1185">Reference proteome</keyword>
<accession>A0A7W6CVY8</accession>
<evidence type="ECO:0000313" key="2">
    <source>
        <dbReference type="EMBL" id="MBB3964685.1"/>
    </source>
</evidence>
<dbReference type="EMBL" id="JACIDW010000005">
    <property type="protein sequence ID" value="MBB3964685.1"/>
    <property type="molecule type" value="Genomic_DNA"/>
</dbReference>
<evidence type="ECO:0000313" key="3">
    <source>
        <dbReference type="Proteomes" id="UP000582090"/>
    </source>
</evidence>
<gene>
    <name evidence="2" type="ORF">GGQ67_002346</name>
</gene>
<feature type="transmembrane region" description="Helical" evidence="1">
    <location>
        <begin position="88"/>
        <end position="108"/>
    </location>
</feature>
<keyword evidence="1" id="KW-1133">Transmembrane helix</keyword>
<dbReference type="RefSeq" id="WP_183900309.1">
    <property type="nucleotide sequence ID" value="NZ_JACIDW010000005.1"/>
</dbReference>
<organism evidence="2 3">
    <name type="scientific">Rhizobium metallidurans</name>
    <dbReference type="NCBI Taxonomy" id="1265931"/>
    <lineage>
        <taxon>Bacteria</taxon>
        <taxon>Pseudomonadati</taxon>
        <taxon>Pseudomonadota</taxon>
        <taxon>Alphaproteobacteria</taxon>
        <taxon>Hyphomicrobiales</taxon>
        <taxon>Rhizobiaceae</taxon>
        <taxon>Rhizobium/Agrobacterium group</taxon>
        <taxon>Rhizobium</taxon>
    </lineage>
</organism>